<comment type="pathway">
    <text evidence="1">Carbohydrate degradation; pentose phosphate pathway; D-ribulose 5-phosphate from D-glucose 6-phosphate (oxidative stage): step 1/3.</text>
</comment>
<comment type="caution">
    <text evidence="8">The sequence shown here is derived from an EMBL/GenBank/DDBJ whole genome shotgun (WGS) entry which is preliminary data.</text>
</comment>
<dbReference type="SUPFAM" id="SSF55347">
    <property type="entry name" value="Glyceraldehyde-3-phosphate dehydrogenase-like, C-terminal domain"/>
    <property type="match status" value="1"/>
</dbReference>
<accession>A0A6P0EQV5</accession>
<evidence type="ECO:0000256" key="4">
    <source>
        <dbReference type="ARBA" id="ARBA00023002"/>
    </source>
</evidence>
<keyword evidence="3" id="KW-0521">NADP</keyword>
<evidence type="ECO:0000313" key="10">
    <source>
        <dbReference type="Proteomes" id="UP000468828"/>
    </source>
</evidence>
<reference evidence="8 10" key="1">
    <citation type="submission" date="2020-01" db="EMBL/GenBank/DDBJ databases">
        <title>the WGS Modestobacter muralis CPCC 204518.</title>
        <authorList>
            <person name="Jiang Z."/>
        </authorList>
    </citation>
    <scope>NUCLEOTIDE SEQUENCE [LARGE SCALE GENOMIC DNA]</scope>
    <source>
        <strain evidence="8 10">DSM 100205</strain>
    </source>
</reference>
<protein>
    <submittedName>
        <fullName evidence="8">Glucose-6-phosphate dehydrogenase</fullName>
    </submittedName>
</protein>
<feature type="domain" description="Glucose-6-phosphate dehydrogenase C-terminal" evidence="7">
    <location>
        <begin position="191"/>
        <end position="362"/>
    </location>
</feature>
<keyword evidence="4" id="KW-0560">Oxidoreductase</keyword>
<keyword evidence="5" id="KW-0119">Carbohydrate metabolism</keyword>
<evidence type="ECO:0000259" key="6">
    <source>
        <dbReference type="Pfam" id="PF00479"/>
    </source>
</evidence>
<dbReference type="AlphaFoldDB" id="A0A6P0EQV5"/>
<evidence type="ECO:0000256" key="3">
    <source>
        <dbReference type="ARBA" id="ARBA00022857"/>
    </source>
</evidence>
<dbReference type="GO" id="GO:0005829">
    <property type="term" value="C:cytosol"/>
    <property type="evidence" value="ECO:0007669"/>
    <property type="project" value="TreeGrafter"/>
</dbReference>
<dbReference type="InterPro" id="IPR001282">
    <property type="entry name" value="G6P_DH"/>
</dbReference>
<keyword evidence="2" id="KW-0313">Glucose metabolism</keyword>
<evidence type="ECO:0000259" key="7">
    <source>
        <dbReference type="Pfam" id="PF02781"/>
    </source>
</evidence>
<dbReference type="InterPro" id="IPR036291">
    <property type="entry name" value="NAD(P)-bd_dom_sf"/>
</dbReference>
<dbReference type="EMBL" id="JAAGWH010000011">
    <property type="protein sequence ID" value="NEK93186.1"/>
    <property type="molecule type" value="Genomic_DNA"/>
</dbReference>
<evidence type="ECO:0000256" key="5">
    <source>
        <dbReference type="ARBA" id="ARBA00023277"/>
    </source>
</evidence>
<keyword evidence="10" id="KW-1185">Reference proteome</keyword>
<dbReference type="Proteomes" id="UP000468828">
    <property type="component" value="Unassembled WGS sequence"/>
</dbReference>
<evidence type="ECO:0000313" key="9">
    <source>
        <dbReference type="EMBL" id="NEN49953.1"/>
    </source>
</evidence>
<dbReference type="GO" id="GO:0050661">
    <property type="term" value="F:NADP binding"/>
    <property type="evidence" value="ECO:0007669"/>
    <property type="project" value="InterPro"/>
</dbReference>
<dbReference type="EMBL" id="JAAGWB010000011">
    <property type="protein sequence ID" value="NEN49953.1"/>
    <property type="molecule type" value="Genomic_DNA"/>
</dbReference>
<dbReference type="InterPro" id="IPR022674">
    <property type="entry name" value="G6P_DH_NAD-bd"/>
</dbReference>
<name>A0A6P0EQV5_9ACTN</name>
<dbReference type="GO" id="GO:0009051">
    <property type="term" value="P:pentose-phosphate shunt, oxidative branch"/>
    <property type="evidence" value="ECO:0007669"/>
    <property type="project" value="TreeGrafter"/>
</dbReference>
<dbReference type="GO" id="GO:0004345">
    <property type="term" value="F:glucose-6-phosphate dehydrogenase activity"/>
    <property type="evidence" value="ECO:0007669"/>
    <property type="project" value="InterPro"/>
</dbReference>
<evidence type="ECO:0000313" key="8">
    <source>
        <dbReference type="EMBL" id="NEK93186.1"/>
    </source>
</evidence>
<dbReference type="SUPFAM" id="SSF51735">
    <property type="entry name" value="NAD(P)-binding Rossmann-fold domains"/>
    <property type="match status" value="1"/>
</dbReference>
<dbReference type="PANTHER" id="PTHR23429">
    <property type="entry name" value="GLUCOSE-6-PHOSPHATE 1-DEHYDROGENASE G6PD"/>
    <property type="match status" value="1"/>
</dbReference>
<dbReference type="PRINTS" id="PR00079">
    <property type="entry name" value="G6PDHDRGNASE"/>
</dbReference>
<feature type="domain" description="Glucose-6-phosphate dehydrogenase NAD-binding" evidence="6">
    <location>
        <begin position="7"/>
        <end position="176"/>
    </location>
</feature>
<organism evidence="8 10">
    <name type="scientific">Modestobacter muralis</name>
    <dbReference type="NCBI Taxonomy" id="1608614"/>
    <lineage>
        <taxon>Bacteria</taxon>
        <taxon>Bacillati</taxon>
        <taxon>Actinomycetota</taxon>
        <taxon>Actinomycetes</taxon>
        <taxon>Geodermatophilales</taxon>
        <taxon>Geodermatophilaceae</taxon>
        <taxon>Modestobacter</taxon>
    </lineage>
</organism>
<dbReference type="Pfam" id="PF00479">
    <property type="entry name" value="G6PD_N"/>
    <property type="match status" value="1"/>
</dbReference>
<evidence type="ECO:0000256" key="1">
    <source>
        <dbReference type="ARBA" id="ARBA00004937"/>
    </source>
</evidence>
<gene>
    <name evidence="9" type="ORF">G3R41_03200</name>
    <name evidence="8" type="ORF">GCU67_03200</name>
</gene>
<evidence type="ECO:0000313" key="11">
    <source>
        <dbReference type="Proteomes" id="UP000471152"/>
    </source>
</evidence>
<reference evidence="9 11" key="2">
    <citation type="submission" date="2020-02" db="EMBL/GenBank/DDBJ databases">
        <title>The WGS of Modestobacter muralis DSM 100205.</title>
        <authorList>
            <person name="Jiang Z."/>
        </authorList>
    </citation>
    <scope>NUCLEOTIDE SEQUENCE [LARGE SCALE GENOMIC DNA]</scope>
    <source>
        <strain evidence="9 11">DSM 100205</strain>
    </source>
</reference>
<dbReference type="Pfam" id="PF02781">
    <property type="entry name" value="G6PD_C"/>
    <property type="match status" value="2"/>
</dbReference>
<evidence type="ECO:0000256" key="2">
    <source>
        <dbReference type="ARBA" id="ARBA00022526"/>
    </source>
</evidence>
<feature type="domain" description="Glucose-6-phosphate dehydrogenase C-terminal" evidence="7">
    <location>
        <begin position="381"/>
        <end position="438"/>
    </location>
</feature>
<dbReference type="InterPro" id="IPR022675">
    <property type="entry name" value="G6P_DH_C"/>
</dbReference>
<dbReference type="RefSeq" id="WP_163609648.1">
    <property type="nucleotide sequence ID" value="NZ_JAAGWB010000011.1"/>
</dbReference>
<sequence>MITRLLLLGATGDMAGRHLLPALAESAAAGTLPTDLQVVGAAPQDWDDDTFREHVAARLAEHAADVPAEVRDALVAGLRYRRVDFAEPATVAAAIAAFDEGPVAAYLALPPTAFPSALTALGEAGLPAGSRIAVEKPFGADLASAAELDALLIKVTGGVEKAAYRVDHFLGMPGVQALLALHSPGSPLVDGWGSETVSSVEVLWEESLGLAGRSGFYDRNGAIRDVLQNHLLQSLTLLVMEQPASDSEADLHAAKLTALQAVQVLDPRGTRRARYSAGTLVDGTQVPDYAADPEVDPARRTETYVELELAVDTPRWAGTRFLVRTGKAMARDHKGVALRFRGTAPQVDPALAERVADDRLWVTLDGAVDAGADVSVHAPGERTAYRQVLADVLSGGSRTSVSSAETEQAWRVVDPVLTAWAAGEVPLQEYPAGSGGPS</sequence>
<dbReference type="Gene3D" id="3.40.50.720">
    <property type="entry name" value="NAD(P)-binding Rossmann-like Domain"/>
    <property type="match status" value="1"/>
</dbReference>
<dbReference type="GO" id="GO:0006006">
    <property type="term" value="P:glucose metabolic process"/>
    <property type="evidence" value="ECO:0007669"/>
    <property type="project" value="UniProtKB-KW"/>
</dbReference>
<proteinExistence type="predicted"/>
<dbReference type="Gene3D" id="3.30.360.10">
    <property type="entry name" value="Dihydrodipicolinate Reductase, domain 2"/>
    <property type="match status" value="1"/>
</dbReference>
<dbReference type="PANTHER" id="PTHR23429:SF0">
    <property type="entry name" value="GLUCOSE-6-PHOSPHATE 1-DEHYDROGENASE"/>
    <property type="match status" value="1"/>
</dbReference>
<dbReference type="Proteomes" id="UP000471152">
    <property type="component" value="Unassembled WGS sequence"/>
</dbReference>